<evidence type="ECO:0000256" key="4">
    <source>
        <dbReference type="ARBA" id="ARBA00022801"/>
    </source>
</evidence>
<keyword evidence="7" id="KW-0496">Mitochondrion</keyword>
<dbReference type="Proteomes" id="UP000290189">
    <property type="component" value="Unassembled WGS sequence"/>
</dbReference>
<dbReference type="GO" id="GO:0033615">
    <property type="term" value="P:mitochondrial proton-transporting ATP synthase complex assembly"/>
    <property type="evidence" value="ECO:0007669"/>
    <property type="project" value="TreeGrafter"/>
</dbReference>
<evidence type="ECO:0000256" key="3">
    <source>
        <dbReference type="ARBA" id="ARBA00022723"/>
    </source>
</evidence>
<dbReference type="PANTHER" id="PTHR21711">
    <property type="entry name" value="MITOCHONDRIAL INNER MEMBRANE PROTEASE"/>
    <property type="match status" value="1"/>
</dbReference>
<evidence type="ECO:0000256" key="1">
    <source>
        <dbReference type="ARBA" id="ARBA00009915"/>
    </source>
</evidence>
<sequence length="224" mass="24799">MSDVRGGGACSPKRSVLRTPVPCRSSNRIGCCTSRIVMGAGSDDDKRRHDTCEEWKNSAMKDAYVRFMVAAMATAGCRIDASYFKCQPCDRLVGGGLYYDDDGNSSVILCENRLTSESQTATVAAHELIHAFDNCRAHHDPGNLQHHACTEIRAASLSGDCRFMNEIMRGHYKVMKQHQACVRRRAILSVRMNPNCQNDEQAATAVDSVWDTCFADTAPFERLP</sequence>
<protein>
    <recommendedName>
        <fullName evidence="6">Mitochondrial inner membrane protease ATP23</fullName>
        <ecNumber evidence="6">3.4.24.-</ecNumber>
    </recommendedName>
</protein>
<keyword evidence="4 6" id="KW-0378">Hydrolase</keyword>
<dbReference type="PANTHER" id="PTHR21711:SF0">
    <property type="entry name" value="MITOCHONDRIAL INNER MEMBRANE PROTEASE ATP23 HOMOLOG"/>
    <property type="match status" value="1"/>
</dbReference>
<organism evidence="7 8">
    <name type="scientific">Plasmodiophora brassicae</name>
    <name type="common">Clubroot disease agent</name>
    <dbReference type="NCBI Taxonomy" id="37360"/>
    <lineage>
        <taxon>Eukaryota</taxon>
        <taxon>Sar</taxon>
        <taxon>Rhizaria</taxon>
        <taxon>Endomyxa</taxon>
        <taxon>Phytomyxea</taxon>
        <taxon>Plasmodiophorida</taxon>
        <taxon>Plasmodiophoridae</taxon>
        <taxon>Plasmodiophora</taxon>
    </lineage>
</organism>
<accession>A0A3P3YCA0</accession>
<dbReference type="GO" id="GO:0004222">
    <property type="term" value="F:metalloendopeptidase activity"/>
    <property type="evidence" value="ECO:0007669"/>
    <property type="project" value="InterPro"/>
</dbReference>
<evidence type="ECO:0000256" key="6">
    <source>
        <dbReference type="RuleBase" id="RU364057"/>
    </source>
</evidence>
<gene>
    <name evidence="7" type="ORF">PLBR_LOCUS4977</name>
</gene>
<proteinExistence type="inferred from homology"/>
<evidence type="ECO:0000313" key="8">
    <source>
        <dbReference type="Proteomes" id="UP000290189"/>
    </source>
</evidence>
<dbReference type="Pfam" id="PF09768">
    <property type="entry name" value="Peptidase_M76"/>
    <property type="match status" value="1"/>
</dbReference>
<reference evidence="7 8" key="1">
    <citation type="submission" date="2018-03" db="EMBL/GenBank/DDBJ databases">
        <authorList>
            <person name="Fogelqvist J."/>
        </authorList>
    </citation>
    <scope>NUCLEOTIDE SEQUENCE [LARGE SCALE GENOMIC DNA]</scope>
</reference>
<evidence type="ECO:0000313" key="7">
    <source>
        <dbReference type="EMBL" id="SPQ97762.1"/>
    </source>
</evidence>
<geneLocation type="mitochondrion" evidence="7"/>
<dbReference type="EC" id="3.4.24.-" evidence="6"/>
<keyword evidence="5 6" id="KW-0482">Metalloprotease</keyword>
<keyword evidence="3 6" id="KW-0479">Metal-binding</keyword>
<evidence type="ECO:0000256" key="2">
    <source>
        <dbReference type="ARBA" id="ARBA00022670"/>
    </source>
</evidence>
<dbReference type="GO" id="GO:0034982">
    <property type="term" value="P:mitochondrial protein processing"/>
    <property type="evidence" value="ECO:0007669"/>
    <property type="project" value="TreeGrafter"/>
</dbReference>
<name>A0A3P3YCA0_PLABS</name>
<evidence type="ECO:0000256" key="5">
    <source>
        <dbReference type="ARBA" id="ARBA00023049"/>
    </source>
</evidence>
<keyword evidence="2 6" id="KW-0645">Protease</keyword>
<dbReference type="AlphaFoldDB" id="A0A3P3YCA0"/>
<dbReference type="InterPro" id="IPR019165">
    <property type="entry name" value="Peptidase_M76_ATP23"/>
</dbReference>
<dbReference type="GO" id="GO:0046872">
    <property type="term" value="F:metal ion binding"/>
    <property type="evidence" value="ECO:0007669"/>
    <property type="project" value="UniProtKB-KW"/>
</dbReference>
<dbReference type="GO" id="GO:0005739">
    <property type="term" value="C:mitochondrion"/>
    <property type="evidence" value="ECO:0007669"/>
    <property type="project" value="GOC"/>
</dbReference>
<comment type="similarity">
    <text evidence="1 6">Belongs to the peptidase M76 family.</text>
</comment>
<dbReference type="EMBL" id="OVEO01000008">
    <property type="protein sequence ID" value="SPQ97762.1"/>
    <property type="molecule type" value="Genomic_DNA"/>
</dbReference>